<feature type="domain" description="IFT80 second beta-propeller" evidence="1">
    <location>
        <begin position="1"/>
        <end position="217"/>
    </location>
</feature>
<dbReference type="Pfam" id="PF23335">
    <property type="entry name" value="Beta-prop_IFT80_2nd"/>
    <property type="match status" value="1"/>
</dbReference>
<gene>
    <name evidence="3" type="ORF">FWK35_00005188</name>
</gene>
<keyword evidence="3" id="KW-0969">Cilium</keyword>
<dbReference type="GO" id="GO:0030992">
    <property type="term" value="C:intraciliary transport particle B"/>
    <property type="evidence" value="ECO:0007669"/>
    <property type="project" value="TreeGrafter"/>
</dbReference>
<dbReference type="PANTHER" id="PTHR24098">
    <property type="entry name" value="OUTER SEGMENT 5"/>
    <property type="match status" value="1"/>
</dbReference>
<keyword evidence="4" id="KW-1185">Reference proteome</keyword>
<evidence type="ECO:0000313" key="3">
    <source>
        <dbReference type="EMBL" id="KAF0768752.1"/>
    </source>
</evidence>
<dbReference type="GO" id="GO:0060271">
    <property type="term" value="P:cilium assembly"/>
    <property type="evidence" value="ECO:0007669"/>
    <property type="project" value="TreeGrafter"/>
</dbReference>
<keyword evidence="3" id="KW-0966">Cell projection</keyword>
<dbReference type="InterPro" id="IPR056157">
    <property type="entry name" value="TPR_IFT80_172_dom"/>
</dbReference>
<evidence type="ECO:0000313" key="4">
    <source>
        <dbReference type="Proteomes" id="UP000478052"/>
    </source>
</evidence>
<evidence type="ECO:0000259" key="1">
    <source>
        <dbReference type="Pfam" id="PF23335"/>
    </source>
</evidence>
<name>A0A6G0ZCX7_APHCR</name>
<dbReference type="Proteomes" id="UP000478052">
    <property type="component" value="Unassembled WGS sequence"/>
</dbReference>
<proteinExistence type="predicted"/>
<dbReference type="Gene3D" id="1.25.40.470">
    <property type="match status" value="1"/>
</dbReference>
<dbReference type="EMBL" id="VUJU01000709">
    <property type="protein sequence ID" value="KAF0768752.1"/>
    <property type="molecule type" value="Genomic_DNA"/>
</dbReference>
<comment type="caution">
    <text evidence="3">The sequence shown here is derived from an EMBL/GenBank/DDBJ whole genome shotgun (WGS) entry which is preliminary data.</text>
</comment>
<protein>
    <submittedName>
        <fullName evidence="3">Intraflagellar transport protein 80</fullName>
    </submittedName>
</protein>
<keyword evidence="3" id="KW-0282">Flagellum</keyword>
<dbReference type="SUPFAM" id="SSF117289">
    <property type="entry name" value="Nucleoporin domain"/>
    <property type="match status" value="1"/>
</dbReference>
<dbReference type="GO" id="GO:0005929">
    <property type="term" value="C:cilium"/>
    <property type="evidence" value="ECO:0007669"/>
    <property type="project" value="TreeGrafter"/>
</dbReference>
<feature type="domain" description="IFT80/172/WDR35 TPR" evidence="2">
    <location>
        <begin position="245"/>
        <end position="387"/>
    </location>
</feature>
<accession>A0A6G0ZCX7</accession>
<dbReference type="PANTHER" id="PTHR24098:SF0">
    <property type="entry name" value="OUTER SEGMENT 5"/>
    <property type="match status" value="1"/>
</dbReference>
<dbReference type="AlphaFoldDB" id="A0A6G0ZCX7"/>
<dbReference type="OrthoDB" id="408728at2759"/>
<dbReference type="InterPro" id="IPR056456">
    <property type="entry name" value="Beta-prop_IFT80_2nd"/>
</dbReference>
<dbReference type="Pfam" id="PF23387">
    <property type="entry name" value="TPR_IFT80_172"/>
    <property type="match status" value="1"/>
</dbReference>
<organism evidence="3 4">
    <name type="scientific">Aphis craccivora</name>
    <name type="common">Cowpea aphid</name>
    <dbReference type="NCBI Taxonomy" id="307492"/>
    <lineage>
        <taxon>Eukaryota</taxon>
        <taxon>Metazoa</taxon>
        <taxon>Ecdysozoa</taxon>
        <taxon>Arthropoda</taxon>
        <taxon>Hexapoda</taxon>
        <taxon>Insecta</taxon>
        <taxon>Pterygota</taxon>
        <taxon>Neoptera</taxon>
        <taxon>Paraneoptera</taxon>
        <taxon>Hemiptera</taxon>
        <taxon>Sternorrhyncha</taxon>
        <taxon>Aphidomorpha</taxon>
        <taxon>Aphidoidea</taxon>
        <taxon>Aphididae</taxon>
        <taxon>Aphidini</taxon>
        <taxon>Aphis</taxon>
        <taxon>Aphis</taxon>
    </lineage>
</organism>
<reference evidence="3 4" key="1">
    <citation type="submission" date="2019-08" db="EMBL/GenBank/DDBJ databases">
        <title>Whole genome of Aphis craccivora.</title>
        <authorList>
            <person name="Voronova N.V."/>
            <person name="Shulinski R.S."/>
            <person name="Bandarenka Y.V."/>
            <person name="Zhorov D.G."/>
            <person name="Warner D."/>
        </authorList>
    </citation>
    <scope>NUCLEOTIDE SEQUENCE [LARGE SCALE GENOMIC DNA]</scope>
    <source>
        <strain evidence="3">180601</strain>
        <tissue evidence="3">Whole Body</tissue>
    </source>
</reference>
<sequence length="388" mass="45232">YFAILSISRVDIYTFDCKLVSSPKWPSMQCDVVQRNHVSLSDHILAVRDQLNDKMIHVFEIAPLIALPTIKHEFAVTHVQLMTTKFQDKRYLALIDSNMNIFIVHIGHKDCAKTYKLEITILYYIFVFHFHTPIGSMFHSMCWNSQTESLAALQYTNLIVWYDPLLLLNDQILVRKSLEKSDLSLYGNKLNIELYEDNMVSLINTDGVKIFIQVSPYLEAMKNYISVSKWMECRIVCREMKNEAMWALLAGSAVLAKQLDTAEECFLAIGQIERATFIQHIKTISDRTVQESSLALLSGKTSEAESILLRNGSTFKAIMFNIHIHNWSRALELAVKHKKYLNMVVYKRRNYLEFYKKEETNEKYLKYSNIEIDNDEILKEIEEENQRL</sequence>
<feature type="non-terminal residue" evidence="3">
    <location>
        <position position="1"/>
    </location>
</feature>
<evidence type="ECO:0000259" key="2">
    <source>
        <dbReference type="Pfam" id="PF23387"/>
    </source>
</evidence>